<dbReference type="Gene3D" id="3.30.360.10">
    <property type="entry name" value="Dihydrodipicolinate Reductase, domain 2"/>
    <property type="match status" value="1"/>
</dbReference>
<dbReference type="PROSITE" id="PS51318">
    <property type="entry name" value="TAT"/>
    <property type="match status" value="1"/>
</dbReference>
<proteinExistence type="predicted"/>
<evidence type="ECO:0008006" key="5">
    <source>
        <dbReference type="Google" id="ProtNLM"/>
    </source>
</evidence>
<evidence type="ECO:0000259" key="2">
    <source>
        <dbReference type="Pfam" id="PF19051"/>
    </source>
</evidence>
<feature type="domain" description="Gfo/Idh/MocA-like oxidoreductase bacterial type C-terminal" evidence="2">
    <location>
        <begin position="230"/>
        <end position="316"/>
    </location>
</feature>
<gene>
    <name evidence="3" type="ORF">AW736_17435</name>
</gene>
<dbReference type="STRING" id="1184151.AW736_17435"/>
<dbReference type="Pfam" id="PF19051">
    <property type="entry name" value="GFO_IDH_MocA_C2"/>
    <property type="match status" value="1"/>
</dbReference>
<dbReference type="SUPFAM" id="SSF51735">
    <property type="entry name" value="NAD(P)-binding Rossmann-fold domains"/>
    <property type="match status" value="1"/>
</dbReference>
<dbReference type="Proteomes" id="UP000078486">
    <property type="component" value="Unassembled WGS sequence"/>
</dbReference>
<dbReference type="InterPro" id="IPR006311">
    <property type="entry name" value="TAT_signal"/>
</dbReference>
<dbReference type="InterPro" id="IPR043906">
    <property type="entry name" value="Gfo/Idh/MocA_OxRdtase_bact_C"/>
</dbReference>
<dbReference type="InterPro" id="IPR000683">
    <property type="entry name" value="Gfo/Idh/MocA-like_OxRdtase_N"/>
</dbReference>
<feature type="domain" description="Gfo/Idh/MocA-like oxidoreductase N-terminal" evidence="1">
    <location>
        <begin position="60"/>
        <end position="177"/>
    </location>
</feature>
<evidence type="ECO:0000259" key="1">
    <source>
        <dbReference type="Pfam" id="PF01408"/>
    </source>
</evidence>
<name>A0A178IHY5_9BACT</name>
<dbReference type="InterPro" id="IPR050463">
    <property type="entry name" value="Gfo/Idh/MocA_oxidrdct_glycsds"/>
</dbReference>
<evidence type="ECO:0000313" key="3">
    <source>
        <dbReference type="EMBL" id="OAM88805.1"/>
    </source>
</evidence>
<dbReference type="GO" id="GO:0000166">
    <property type="term" value="F:nucleotide binding"/>
    <property type="evidence" value="ECO:0007669"/>
    <property type="project" value="InterPro"/>
</dbReference>
<keyword evidence="4" id="KW-1185">Reference proteome</keyword>
<dbReference type="PANTHER" id="PTHR43818:SF10">
    <property type="entry name" value="NADH-DEPENDENT DEHYDROGENASE-RELATED"/>
    <property type="match status" value="1"/>
</dbReference>
<dbReference type="RefSeq" id="WP_068771557.1">
    <property type="nucleotide sequence ID" value="NZ_CP109796.1"/>
</dbReference>
<reference evidence="3 4" key="1">
    <citation type="submission" date="2016-01" db="EMBL/GenBank/DDBJ databases">
        <title>High potential of lignocellulose degradation of a new Verrucomicrobia species.</title>
        <authorList>
            <person name="Wang Y."/>
            <person name="Shi Y."/>
            <person name="Qiu Z."/>
            <person name="Liu S."/>
            <person name="Yang H."/>
        </authorList>
    </citation>
    <scope>NUCLEOTIDE SEQUENCE [LARGE SCALE GENOMIC DNA]</scope>
    <source>
        <strain evidence="3 4">TSB47</strain>
    </source>
</reference>
<accession>A0A178IHY5</accession>
<dbReference type="InterPro" id="IPR036291">
    <property type="entry name" value="NAD(P)-bd_dom_sf"/>
</dbReference>
<dbReference type="PANTHER" id="PTHR43818">
    <property type="entry name" value="BCDNA.GH03377"/>
    <property type="match status" value="1"/>
</dbReference>
<dbReference type="Gene3D" id="3.40.50.720">
    <property type="entry name" value="NAD(P)-binding Rossmann-like Domain"/>
    <property type="match status" value="1"/>
</dbReference>
<dbReference type="SUPFAM" id="SSF55347">
    <property type="entry name" value="Glyceraldehyde-3-phosphate dehydrogenase-like, C-terminal domain"/>
    <property type="match status" value="1"/>
</dbReference>
<dbReference type="OrthoDB" id="9792935at2"/>
<organism evidence="3 4">
    <name type="scientific">Termitidicoccus mucosus</name>
    <dbReference type="NCBI Taxonomy" id="1184151"/>
    <lineage>
        <taxon>Bacteria</taxon>
        <taxon>Pseudomonadati</taxon>
        <taxon>Verrucomicrobiota</taxon>
        <taxon>Opitutia</taxon>
        <taxon>Opitutales</taxon>
        <taxon>Opitutaceae</taxon>
        <taxon>Termitidicoccus</taxon>
    </lineage>
</organism>
<dbReference type="EMBL" id="LRRQ01000119">
    <property type="protein sequence ID" value="OAM88805.1"/>
    <property type="molecule type" value="Genomic_DNA"/>
</dbReference>
<evidence type="ECO:0000313" key="4">
    <source>
        <dbReference type="Proteomes" id="UP000078486"/>
    </source>
</evidence>
<dbReference type="Pfam" id="PF01408">
    <property type="entry name" value="GFO_IDH_MocA"/>
    <property type="match status" value="1"/>
</dbReference>
<dbReference type="AlphaFoldDB" id="A0A178IHY5"/>
<protein>
    <recommendedName>
        <fullName evidence="5">Oxidoreductase</fullName>
    </recommendedName>
</protein>
<sequence length="472" mass="51895">MKKSDTPPSSLRDAAAFTRRRFLQTSTLAALAATLPLGRLRAADAPAARFKNLVTSGRKLRIAAIGVGGRGSAHLAHCAAEELVAMCDVDFDRARKSFALYPHVPRYRDYRQMFDEMGDRIDAVVISTPDHMHFPPALMAIERGKHVYVEKPMTHTIGEARILKAAAIKHGVVTQMGNQGHAGEGCRLIKEWIEAGVIGPVREVHSWTNRPVWPQGIEFPAPDPRDKKTAGPVPGTLDWNLWLGVAPEREYDKRILPFNWRGLWDYGCGALGDMGCHIMDAPFYALDLRGPVRVSSESEGGSAVAAPKWSVITYEFPARGALPPVKYVWYDGDEKDGARRPPVPEELGPDAQLSKGGSIYIGDKGKLYDTSDYGGAPRILPAERAQAFTRPPKTLPRVPKSDNKLEWINACKGSGIAPCSNFVDHACDLTEVVLLGNLALRAGQPIQWNPATASCDGRPDLDRYINKNYRLF</sequence>
<comment type="caution">
    <text evidence="3">The sequence shown here is derived from an EMBL/GenBank/DDBJ whole genome shotgun (WGS) entry which is preliminary data.</text>
</comment>